<dbReference type="EMBL" id="CM035435">
    <property type="protein sequence ID" value="KAH7289487.1"/>
    <property type="molecule type" value="Genomic_DNA"/>
</dbReference>
<protein>
    <submittedName>
        <fullName evidence="1">Uncharacterized protein</fullName>
    </submittedName>
</protein>
<comment type="caution">
    <text evidence="1">The sequence shown here is derived from an EMBL/GenBank/DDBJ whole genome shotgun (WGS) entry which is preliminary data.</text>
</comment>
<dbReference type="Proteomes" id="UP000825935">
    <property type="component" value="Chromosome 30"/>
</dbReference>
<organism evidence="1 2">
    <name type="scientific">Ceratopteris richardii</name>
    <name type="common">Triangle waterfern</name>
    <dbReference type="NCBI Taxonomy" id="49495"/>
    <lineage>
        <taxon>Eukaryota</taxon>
        <taxon>Viridiplantae</taxon>
        <taxon>Streptophyta</taxon>
        <taxon>Embryophyta</taxon>
        <taxon>Tracheophyta</taxon>
        <taxon>Polypodiopsida</taxon>
        <taxon>Polypodiidae</taxon>
        <taxon>Polypodiales</taxon>
        <taxon>Pteridineae</taxon>
        <taxon>Pteridaceae</taxon>
        <taxon>Parkerioideae</taxon>
        <taxon>Ceratopteris</taxon>
    </lineage>
</organism>
<accession>A0A8T2R092</accession>
<gene>
    <name evidence="1" type="ORF">KP509_30G004500</name>
</gene>
<proteinExistence type="predicted"/>
<reference evidence="1" key="1">
    <citation type="submission" date="2021-08" db="EMBL/GenBank/DDBJ databases">
        <title>WGS assembly of Ceratopteris richardii.</title>
        <authorList>
            <person name="Marchant D.B."/>
            <person name="Chen G."/>
            <person name="Jenkins J."/>
            <person name="Shu S."/>
            <person name="Leebens-Mack J."/>
            <person name="Grimwood J."/>
            <person name="Schmutz J."/>
            <person name="Soltis P."/>
            <person name="Soltis D."/>
            <person name="Chen Z.-H."/>
        </authorList>
    </citation>
    <scope>NUCLEOTIDE SEQUENCE</scope>
    <source>
        <strain evidence="1">Whitten #5841</strain>
        <tissue evidence="1">Leaf</tissue>
    </source>
</reference>
<evidence type="ECO:0000313" key="1">
    <source>
        <dbReference type="EMBL" id="KAH7289487.1"/>
    </source>
</evidence>
<evidence type="ECO:0000313" key="2">
    <source>
        <dbReference type="Proteomes" id="UP000825935"/>
    </source>
</evidence>
<dbReference type="AlphaFoldDB" id="A0A8T2R092"/>
<sequence length="55" mass="6536">MDRSHVCEPEWPTSEALGSNAWKFNKLLLNRRLEFLHIEDAFGRSLDILKFRFLS</sequence>
<name>A0A8T2R092_CERRI</name>
<keyword evidence="2" id="KW-1185">Reference proteome</keyword>